<dbReference type="InterPro" id="IPR008972">
    <property type="entry name" value="Cupredoxin"/>
</dbReference>
<feature type="chain" id="PRO_5038529299" description="EfeO-type cupredoxin-like domain-containing protein" evidence="1">
    <location>
        <begin position="19"/>
        <end position="123"/>
    </location>
</feature>
<sequence length="123" mass="13182">MKRIVLQILGLFFVVALAACGGNESDDAQSEQVETDETVTIKALNWHFDEEEYIVPSGETTIELINESGNHGIIIREANSGEDVVLNKQGSTVATLAPGEYEIICSIPCGSGHTDMTATLVVT</sequence>
<dbReference type="InterPro" id="IPR028096">
    <property type="entry name" value="EfeO_Cupredoxin"/>
</dbReference>
<dbReference type="PROSITE" id="PS51257">
    <property type="entry name" value="PROKAR_LIPOPROTEIN"/>
    <property type="match status" value="1"/>
</dbReference>
<evidence type="ECO:0000259" key="2">
    <source>
        <dbReference type="Pfam" id="PF13473"/>
    </source>
</evidence>
<dbReference type="PATRIC" id="fig|1246626.3.peg.1357"/>
<dbReference type="SUPFAM" id="SSF49503">
    <property type="entry name" value="Cupredoxins"/>
    <property type="match status" value="1"/>
</dbReference>
<keyword evidence="4" id="KW-1185">Reference proteome</keyword>
<dbReference type="Proteomes" id="UP000027142">
    <property type="component" value="Chromosome"/>
</dbReference>
<dbReference type="Pfam" id="PF13473">
    <property type="entry name" value="Cupredoxin_1"/>
    <property type="match status" value="1"/>
</dbReference>
<dbReference type="Gene3D" id="2.60.40.420">
    <property type="entry name" value="Cupredoxins - blue copper proteins"/>
    <property type="match status" value="1"/>
</dbReference>
<keyword evidence="1" id="KW-0732">Signal</keyword>
<dbReference type="RefSeq" id="WP_038478651.1">
    <property type="nucleotide sequence ID" value="NZ_CP003923.1"/>
</dbReference>
<reference evidence="3 4" key="1">
    <citation type="journal article" date="2014" name="Gene">
        <title>A comparative genomic analysis of the alkalitolerant soil bacterium Bacillus lehensis G1.</title>
        <authorList>
            <person name="Noor Y.M."/>
            <person name="Samsulrizal N.H."/>
            <person name="Jema'on N.A."/>
            <person name="Low K.O."/>
            <person name="Ramli A.N."/>
            <person name="Alias N.I."/>
            <person name="Damis S.I."/>
            <person name="Fuzi S.F."/>
            <person name="Isa M.N."/>
            <person name="Murad A.M."/>
            <person name="Raih M.F."/>
            <person name="Bakar F.D."/>
            <person name="Najimudin N."/>
            <person name="Mahadi N.M."/>
            <person name="Illias R.M."/>
        </authorList>
    </citation>
    <scope>NUCLEOTIDE SEQUENCE [LARGE SCALE GENOMIC DNA]</scope>
    <source>
        <strain evidence="3 4">G1</strain>
    </source>
</reference>
<dbReference type="STRING" id="1246626.BleG1_1367"/>
<gene>
    <name evidence="3" type="ORF">BleG1_1367</name>
</gene>
<feature type="domain" description="EfeO-type cupredoxin-like" evidence="2">
    <location>
        <begin position="29"/>
        <end position="108"/>
    </location>
</feature>
<dbReference type="AlphaFoldDB" id="A0A060LVY3"/>
<dbReference type="eggNOG" id="COG3794">
    <property type="taxonomic scope" value="Bacteria"/>
</dbReference>
<dbReference type="EMBL" id="CP003923">
    <property type="protein sequence ID" value="AIC93950.1"/>
    <property type="molecule type" value="Genomic_DNA"/>
</dbReference>
<dbReference type="HOGENOM" id="CLU_143985_1_0_9"/>
<proteinExistence type="predicted"/>
<evidence type="ECO:0000313" key="3">
    <source>
        <dbReference type="EMBL" id="AIC93950.1"/>
    </source>
</evidence>
<name>A0A060LVY3_9BACI</name>
<dbReference type="OrthoDB" id="279535at2"/>
<dbReference type="KEGG" id="ble:BleG1_1367"/>
<protein>
    <recommendedName>
        <fullName evidence="2">EfeO-type cupredoxin-like domain-containing protein</fullName>
    </recommendedName>
</protein>
<accession>A0A060LVY3</accession>
<feature type="signal peptide" evidence="1">
    <location>
        <begin position="1"/>
        <end position="18"/>
    </location>
</feature>
<organism evidence="3 4">
    <name type="scientific">Shouchella lehensis G1</name>
    <dbReference type="NCBI Taxonomy" id="1246626"/>
    <lineage>
        <taxon>Bacteria</taxon>
        <taxon>Bacillati</taxon>
        <taxon>Bacillota</taxon>
        <taxon>Bacilli</taxon>
        <taxon>Bacillales</taxon>
        <taxon>Bacillaceae</taxon>
        <taxon>Shouchella</taxon>
    </lineage>
</organism>
<evidence type="ECO:0000313" key="4">
    <source>
        <dbReference type="Proteomes" id="UP000027142"/>
    </source>
</evidence>
<evidence type="ECO:0000256" key="1">
    <source>
        <dbReference type="SAM" id="SignalP"/>
    </source>
</evidence>